<dbReference type="Pfam" id="PF04030">
    <property type="entry name" value="ALO"/>
    <property type="match status" value="1"/>
</dbReference>
<dbReference type="Proteomes" id="UP000595046">
    <property type="component" value="Chromosome"/>
</dbReference>
<evidence type="ECO:0000256" key="1">
    <source>
        <dbReference type="ARBA" id="ARBA00023002"/>
    </source>
</evidence>
<reference evidence="5" key="1">
    <citation type="submission" date="2020-02" db="EMBL/GenBank/DDBJ databases">
        <title>Streptomyces sp. ASO4wet.</title>
        <authorList>
            <person name="Risdian C."/>
            <person name="Landwehr W."/>
            <person name="Schupp P."/>
            <person name="Wink J."/>
        </authorList>
    </citation>
    <scope>NUCLEOTIDE SEQUENCE [LARGE SCALE GENOMIC DNA]</scope>
    <source>
        <strain evidence="5">ASO4wet</strain>
    </source>
</reference>
<dbReference type="InterPro" id="IPR016166">
    <property type="entry name" value="FAD-bd_PCMH"/>
</dbReference>
<protein>
    <submittedName>
        <fullName evidence="4">FAD-binding protein</fullName>
    </submittedName>
</protein>
<dbReference type="Gene3D" id="3.30.465.10">
    <property type="match status" value="1"/>
</dbReference>
<feature type="domain" description="FAD-binding PCMH-type" evidence="3">
    <location>
        <begin position="57"/>
        <end position="223"/>
    </location>
</feature>
<keyword evidence="5" id="KW-1185">Reference proteome</keyword>
<dbReference type="PIRSF" id="PIRSF000136">
    <property type="entry name" value="LGO_GLO"/>
    <property type="match status" value="1"/>
</dbReference>
<gene>
    <name evidence="4" type="ORF">G4Z16_03155</name>
</gene>
<dbReference type="GO" id="GO:0003885">
    <property type="term" value="F:D-arabinono-1,4-lactone oxidase activity"/>
    <property type="evidence" value="ECO:0007669"/>
    <property type="project" value="InterPro"/>
</dbReference>
<dbReference type="PANTHER" id="PTHR43762">
    <property type="entry name" value="L-GULONOLACTONE OXIDASE"/>
    <property type="match status" value="1"/>
</dbReference>
<dbReference type="Gene3D" id="3.30.43.10">
    <property type="entry name" value="Uridine Diphospho-n-acetylenolpyruvylglucosamine Reductase, domain 2"/>
    <property type="match status" value="1"/>
</dbReference>
<dbReference type="InterPro" id="IPR016171">
    <property type="entry name" value="Vanillyl_alc_oxidase_C-sub2"/>
</dbReference>
<dbReference type="Gene3D" id="1.10.45.10">
    <property type="entry name" value="Vanillyl-alcohol Oxidase, Chain A, domain 4"/>
    <property type="match status" value="1"/>
</dbReference>
<dbReference type="InterPro" id="IPR036318">
    <property type="entry name" value="FAD-bd_PCMH-like_sf"/>
</dbReference>
<name>A0A7T1T383_9ACTN</name>
<evidence type="ECO:0000313" key="5">
    <source>
        <dbReference type="Proteomes" id="UP000595046"/>
    </source>
</evidence>
<dbReference type="PANTHER" id="PTHR43762:SF1">
    <property type="entry name" value="D-ARABINONO-1,4-LACTONE OXIDASE"/>
    <property type="match status" value="1"/>
</dbReference>
<dbReference type="InterPro" id="IPR006094">
    <property type="entry name" value="Oxid_FAD_bind_N"/>
</dbReference>
<dbReference type="InterPro" id="IPR010031">
    <property type="entry name" value="FAD_lactone_oxidase-like"/>
</dbReference>
<accession>A0A7T1T383</accession>
<dbReference type="InterPro" id="IPR016167">
    <property type="entry name" value="FAD-bd_PCMH_sub1"/>
</dbReference>
<dbReference type="InterPro" id="IPR016169">
    <property type="entry name" value="FAD-bd_PCMH_sub2"/>
</dbReference>
<organism evidence="4 5">
    <name type="scientific">Streptomyces bathyalis</name>
    <dbReference type="NCBI Taxonomy" id="2710756"/>
    <lineage>
        <taxon>Bacteria</taxon>
        <taxon>Bacillati</taxon>
        <taxon>Actinomycetota</taxon>
        <taxon>Actinomycetes</taxon>
        <taxon>Kitasatosporales</taxon>
        <taxon>Streptomycetaceae</taxon>
        <taxon>Streptomyces</taxon>
    </lineage>
</organism>
<evidence type="ECO:0000256" key="2">
    <source>
        <dbReference type="SAM" id="MobiDB-lite"/>
    </source>
</evidence>
<dbReference type="Gene3D" id="3.30.70.2530">
    <property type="match status" value="1"/>
</dbReference>
<keyword evidence="1" id="KW-0560">Oxidoreductase</keyword>
<dbReference type="AlphaFoldDB" id="A0A7T1T383"/>
<dbReference type="Pfam" id="PF01565">
    <property type="entry name" value="FAD_binding_4"/>
    <property type="match status" value="1"/>
</dbReference>
<dbReference type="GO" id="GO:0080049">
    <property type="term" value="F:L-gulono-1,4-lactone dehydrogenase activity"/>
    <property type="evidence" value="ECO:0007669"/>
    <property type="project" value="TreeGrafter"/>
</dbReference>
<dbReference type="GO" id="GO:0071949">
    <property type="term" value="F:FAD binding"/>
    <property type="evidence" value="ECO:0007669"/>
    <property type="project" value="InterPro"/>
</dbReference>
<evidence type="ECO:0000313" key="4">
    <source>
        <dbReference type="EMBL" id="QPP05556.1"/>
    </source>
</evidence>
<dbReference type="GO" id="GO:0016020">
    <property type="term" value="C:membrane"/>
    <property type="evidence" value="ECO:0007669"/>
    <property type="project" value="InterPro"/>
</dbReference>
<dbReference type="SUPFAM" id="SSF56176">
    <property type="entry name" value="FAD-binding/transporter-associated domain-like"/>
    <property type="match status" value="1"/>
</dbReference>
<dbReference type="Gene3D" id="3.30.70.2520">
    <property type="match status" value="1"/>
</dbReference>
<feature type="region of interest" description="Disordered" evidence="2">
    <location>
        <begin position="1"/>
        <end position="54"/>
    </location>
</feature>
<sequence>MFPHERHTPQHRRFRSGDGALTPRGPVSDDQNSNQEPRVPTPAPASGSPAHNWAGNTVFGARRVLRPGSVEELQQVVASTDRVRALGSGHSFNRVADTAGDLVRLDGLPPAVDVDEESSTVTVGAGMRYGEVAGVLHEAGYALANLASLPHISVAGCCATATHGSGDSEKCLAAAVTSVEVVGADGELSLLSRVNEPEHFPGAVVALGALGIVTRLTLRVEPAFDVSQHIYTGVPLTEVAAHFDEIFGCAYSVSAFTDYRSGEARVWVKRRVTERDGSVRPPGWEGRTPADAAHHPIPGIPATHCTEQLGVPGPWYERLPHFRPDFTPSNGEELQSELLLPRAAAAEALAELRALGDRIAPVLQISEMRTVAADDLWLSPAWERDCVAFHFTWVKDSQAVLPVVAAIEEKLLPLGARPHWGKLTAMEPERIAGLYERADDFRRLVLQRDPGRVFANDFVDRVFALG</sequence>
<proteinExistence type="predicted"/>
<dbReference type="PROSITE" id="PS51387">
    <property type="entry name" value="FAD_PCMH"/>
    <property type="match status" value="1"/>
</dbReference>
<dbReference type="EMBL" id="CP048882">
    <property type="protein sequence ID" value="QPP05556.1"/>
    <property type="molecule type" value="Genomic_DNA"/>
</dbReference>
<evidence type="ECO:0000259" key="3">
    <source>
        <dbReference type="PROSITE" id="PS51387"/>
    </source>
</evidence>
<dbReference type="KEGG" id="sbat:G4Z16_03155"/>
<dbReference type="InterPro" id="IPR007173">
    <property type="entry name" value="ALO_C"/>
</dbReference>